<name>A0A067PJJ7_9AGAM</name>
<gene>
    <name evidence="2" type="ORF">JAAARDRAFT_197110</name>
</gene>
<dbReference type="Proteomes" id="UP000027265">
    <property type="component" value="Unassembled WGS sequence"/>
</dbReference>
<evidence type="ECO:0000313" key="2">
    <source>
        <dbReference type="EMBL" id="KDQ54010.1"/>
    </source>
</evidence>
<dbReference type="HOGENOM" id="CLU_885846_0_0_1"/>
<feature type="compositionally biased region" description="Polar residues" evidence="1">
    <location>
        <begin position="115"/>
        <end position="136"/>
    </location>
</feature>
<keyword evidence="3" id="KW-1185">Reference proteome</keyword>
<dbReference type="EMBL" id="KL197731">
    <property type="protein sequence ID" value="KDQ54010.1"/>
    <property type="molecule type" value="Genomic_DNA"/>
</dbReference>
<accession>A0A067PJJ7</accession>
<organism evidence="2 3">
    <name type="scientific">Jaapia argillacea MUCL 33604</name>
    <dbReference type="NCBI Taxonomy" id="933084"/>
    <lineage>
        <taxon>Eukaryota</taxon>
        <taxon>Fungi</taxon>
        <taxon>Dikarya</taxon>
        <taxon>Basidiomycota</taxon>
        <taxon>Agaricomycotina</taxon>
        <taxon>Agaricomycetes</taxon>
        <taxon>Agaricomycetidae</taxon>
        <taxon>Jaapiales</taxon>
        <taxon>Jaapiaceae</taxon>
        <taxon>Jaapia</taxon>
    </lineage>
</organism>
<dbReference type="InParanoid" id="A0A067PJJ7"/>
<reference evidence="3" key="1">
    <citation type="journal article" date="2014" name="Proc. Natl. Acad. Sci. U.S.A.">
        <title>Extensive sampling of basidiomycete genomes demonstrates inadequacy of the white-rot/brown-rot paradigm for wood decay fungi.</title>
        <authorList>
            <person name="Riley R."/>
            <person name="Salamov A.A."/>
            <person name="Brown D.W."/>
            <person name="Nagy L.G."/>
            <person name="Floudas D."/>
            <person name="Held B.W."/>
            <person name="Levasseur A."/>
            <person name="Lombard V."/>
            <person name="Morin E."/>
            <person name="Otillar R."/>
            <person name="Lindquist E.A."/>
            <person name="Sun H."/>
            <person name="LaButti K.M."/>
            <person name="Schmutz J."/>
            <person name="Jabbour D."/>
            <person name="Luo H."/>
            <person name="Baker S.E."/>
            <person name="Pisabarro A.G."/>
            <person name="Walton J.D."/>
            <person name="Blanchette R.A."/>
            <person name="Henrissat B."/>
            <person name="Martin F."/>
            <person name="Cullen D."/>
            <person name="Hibbett D.S."/>
            <person name="Grigoriev I.V."/>
        </authorList>
    </citation>
    <scope>NUCLEOTIDE SEQUENCE [LARGE SCALE GENOMIC DNA]</scope>
    <source>
        <strain evidence="3">MUCL 33604</strain>
    </source>
</reference>
<feature type="region of interest" description="Disordered" evidence="1">
    <location>
        <begin position="1"/>
        <end position="41"/>
    </location>
</feature>
<evidence type="ECO:0000313" key="3">
    <source>
        <dbReference type="Proteomes" id="UP000027265"/>
    </source>
</evidence>
<evidence type="ECO:0000256" key="1">
    <source>
        <dbReference type="SAM" id="MobiDB-lite"/>
    </source>
</evidence>
<sequence length="314" mass="35316">MLYNSNEPIPQEEYVVDNPDSDFSPPEYFDPYEDSHNPTISVTNRLTPEYEEAGTSDYDNVFIDTSACSADSTSHAPTSHEDSEDFYTQSLNYSDSTDYSTFSFDNYNKPHHNQLDTPSRGTSPSDTDQPAPSTNIGEGAAGDDRVWWEENREHSAVVWEWFKQCKKCQQAVGLGEGTSLHAFYQHQQGARCVSLEKKQKEEKTQTRLTDLFKPRPTKSALPPPSLTITSNLSLEPSTSSSPALWSLSPGLEPGLFDHMRRREGMARREERGDNGMGRWDGRMGWWDGGMGWDGMGWDGMGRERWDEGGEGEVG</sequence>
<dbReference type="AlphaFoldDB" id="A0A067PJJ7"/>
<proteinExistence type="predicted"/>
<feature type="region of interest" description="Disordered" evidence="1">
    <location>
        <begin position="104"/>
        <end position="140"/>
    </location>
</feature>
<protein>
    <submittedName>
        <fullName evidence="2">Uncharacterized protein</fullName>
    </submittedName>
</protein>